<evidence type="ECO:0000256" key="6">
    <source>
        <dbReference type="ARBA" id="ARBA00022519"/>
    </source>
</evidence>
<protein>
    <recommendedName>
        <fullName evidence="3">Type II secretion system core protein G</fullName>
    </recommendedName>
</protein>
<reference evidence="12 13" key="1">
    <citation type="journal article" date="2009" name="Stand. Genomic Sci.">
        <title>Complete genome sequence of Pirellula staleyi type strain (ATCC 27377).</title>
        <authorList>
            <person name="Clum A."/>
            <person name="Tindall B.J."/>
            <person name="Sikorski J."/>
            <person name="Ivanova N."/>
            <person name="Mavrommatis K."/>
            <person name="Lucas S."/>
            <person name="Glavina del Rio T."/>
            <person name="Nolan M."/>
            <person name="Chen F."/>
            <person name="Tice H."/>
            <person name="Pitluck S."/>
            <person name="Cheng J.F."/>
            <person name="Chertkov O."/>
            <person name="Brettin T."/>
            <person name="Han C."/>
            <person name="Detter J.C."/>
            <person name="Kuske C."/>
            <person name="Bruce D."/>
            <person name="Goodwin L."/>
            <person name="Ovchinikova G."/>
            <person name="Pati A."/>
            <person name="Mikhailova N."/>
            <person name="Chen A."/>
            <person name="Palaniappan K."/>
            <person name="Land M."/>
            <person name="Hauser L."/>
            <person name="Chang Y.J."/>
            <person name="Jeffries C.D."/>
            <person name="Chain P."/>
            <person name="Rohde M."/>
            <person name="Goker M."/>
            <person name="Bristow J."/>
            <person name="Eisen J.A."/>
            <person name="Markowitz V."/>
            <person name="Hugenholtz P."/>
            <person name="Kyrpides N.C."/>
            <person name="Klenk H.P."/>
            <person name="Lapidus A."/>
        </authorList>
    </citation>
    <scope>NUCLEOTIDE SEQUENCE [LARGE SCALE GENOMIC DNA]</scope>
    <source>
        <strain evidence="13">ATCC 27377 / DSM 6068 / ICPB 4128</strain>
    </source>
</reference>
<gene>
    <name evidence="12" type="ordered locus">Psta_3671</name>
</gene>
<dbReference type="NCBIfam" id="TIGR01710">
    <property type="entry name" value="typeII_sec_gspG"/>
    <property type="match status" value="1"/>
</dbReference>
<keyword evidence="6" id="KW-0997">Cell inner membrane</keyword>
<sequence length="142" mass="15774" precursor="true">MYNRLNRRRKRAGFTLMEVLLVMAILVILGSLVTVSFVRIQQNANRDGAKNQIKALSTAIDAYTLNIGTAPTTQQGFEALKNAPADLKNPAKWAGPYLEKEIPLDPWSNPYNYEQLTANTYRIWSSGPDGNSGSDDDVMLDP</sequence>
<dbReference type="NCBIfam" id="TIGR02532">
    <property type="entry name" value="IV_pilin_GFxxxE"/>
    <property type="match status" value="1"/>
</dbReference>
<proteinExistence type="inferred from homology"/>
<dbReference type="HOGENOM" id="CLU_091705_2_2_0"/>
<dbReference type="SUPFAM" id="SSF54523">
    <property type="entry name" value="Pili subunits"/>
    <property type="match status" value="1"/>
</dbReference>
<evidence type="ECO:0000256" key="3">
    <source>
        <dbReference type="ARBA" id="ARBA00020042"/>
    </source>
</evidence>
<feature type="transmembrane region" description="Helical" evidence="10">
    <location>
        <begin position="12"/>
        <end position="38"/>
    </location>
</feature>
<evidence type="ECO:0000256" key="9">
    <source>
        <dbReference type="ARBA" id="ARBA00023136"/>
    </source>
</evidence>
<keyword evidence="7 10" id="KW-0812">Transmembrane</keyword>
<dbReference type="PANTHER" id="PTHR30093">
    <property type="entry name" value="GENERAL SECRETION PATHWAY PROTEIN G"/>
    <property type="match status" value="1"/>
</dbReference>
<dbReference type="AlphaFoldDB" id="D2QZD7"/>
<dbReference type="OrthoDB" id="9795612at2"/>
<dbReference type="GO" id="GO:0015627">
    <property type="term" value="C:type II protein secretion system complex"/>
    <property type="evidence" value="ECO:0007669"/>
    <property type="project" value="InterPro"/>
</dbReference>
<dbReference type="GO" id="GO:0005886">
    <property type="term" value="C:plasma membrane"/>
    <property type="evidence" value="ECO:0007669"/>
    <property type="project" value="UniProtKB-SubCell"/>
</dbReference>
<dbReference type="PRINTS" id="PR00813">
    <property type="entry name" value="BCTERIALGSPG"/>
</dbReference>
<dbReference type="eggNOG" id="COG2165">
    <property type="taxonomic scope" value="Bacteria"/>
</dbReference>
<evidence type="ECO:0000313" key="13">
    <source>
        <dbReference type="Proteomes" id="UP000001887"/>
    </source>
</evidence>
<evidence type="ECO:0000259" key="11">
    <source>
        <dbReference type="Pfam" id="PF08334"/>
    </source>
</evidence>
<feature type="domain" description="Type II secretion system protein GspG C-terminal" evidence="11">
    <location>
        <begin position="40"/>
        <end position="137"/>
    </location>
</feature>
<evidence type="ECO:0000256" key="1">
    <source>
        <dbReference type="ARBA" id="ARBA00004377"/>
    </source>
</evidence>
<dbReference type="KEGG" id="psl:Psta_3671"/>
<dbReference type="InterPro" id="IPR045584">
    <property type="entry name" value="Pilin-like"/>
</dbReference>
<keyword evidence="8 10" id="KW-1133">Transmembrane helix</keyword>
<keyword evidence="13" id="KW-1185">Reference proteome</keyword>
<evidence type="ECO:0000313" key="12">
    <source>
        <dbReference type="EMBL" id="ADB18329.1"/>
    </source>
</evidence>
<comment type="subcellular location">
    <subcellularLocation>
        <location evidence="1">Cell inner membrane</location>
        <topology evidence="1">Single-pass membrane protein</topology>
    </subcellularLocation>
</comment>
<name>D2QZD7_PIRSD</name>
<evidence type="ECO:0000256" key="8">
    <source>
        <dbReference type="ARBA" id="ARBA00022989"/>
    </source>
</evidence>
<evidence type="ECO:0000256" key="7">
    <source>
        <dbReference type="ARBA" id="ARBA00022692"/>
    </source>
</evidence>
<dbReference type="EMBL" id="CP001848">
    <property type="protein sequence ID" value="ADB18329.1"/>
    <property type="molecule type" value="Genomic_DNA"/>
</dbReference>
<dbReference type="InterPro" id="IPR013545">
    <property type="entry name" value="T2SS_protein-GspG_C"/>
</dbReference>
<dbReference type="InterPro" id="IPR012902">
    <property type="entry name" value="N_methyl_site"/>
</dbReference>
<evidence type="ECO:0000256" key="10">
    <source>
        <dbReference type="SAM" id="Phobius"/>
    </source>
</evidence>
<organism evidence="12 13">
    <name type="scientific">Pirellula staleyi (strain ATCC 27377 / DSM 6068 / ICPB 4128)</name>
    <name type="common">Pirella staleyi</name>
    <dbReference type="NCBI Taxonomy" id="530564"/>
    <lineage>
        <taxon>Bacteria</taxon>
        <taxon>Pseudomonadati</taxon>
        <taxon>Planctomycetota</taxon>
        <taxon>Planctomycetia</taxon>
        <taxon>Pirellulales</taxon>
        <taxon>Pirellulaceae</taxon>
        <taxon>Pirellula</taxon>
    </lineage>
</organism>
<keyword evidence="5" id="KW-0488">Methylation</keyword>
<dbReference type="PANTHER" id="PTHR30093:SF44">
    <property type="entry name" value="TYPE II SECRETION SYSTEM CORE PROTEIN G"/>
    <property type="match status" value="1"/>
</dbReference>
<dbReference type="InterPro" id="IPR000983">
    <property type="entry name" value="Bac_GSPG_pilin"/>
</dbReference>
<keyword evidence="4" id="KW-1003">Cell membrane</keyword>
<dbReference type="Pfam" id="PF07963">
    <property type="entry name" value="N_methyl"/>
    <property type="match status" value="1"/>
</dbReference>
<dbReference type="Proteomes" id="UP000001887">
    <property type="component" value="Chromosome"/>
</dbReference>
<evidence type="ECO:0000256" key="2">
    <source>
        <dbReference type="ARBA" id="ARBA00009984"/>
    </source>
</evidence>
<dbReference type="Pfam" id="PF08334">
    <property type="entry name" value="T2SSG"/>
    <property type="match status" value="1"/>
</dbReference>
<evidence type="ECO:0000256" key="5">
    <source>
        <dbReference type="ARBA" id="ARBA00022481"/>
    </source>
</evidence>
<evidence type="ECO:0000256" key="4">
    <source>
        <dbReference type="ARBA" id="ARBA00022475"/>
    </source>
</evidence>
<dbReference type="GO" id="GO:0015628">
    <property type="term" value="P:protein secretion by the type II secretion system"/>
    <property type="evidence" value="ECO:0007669"/>
    <property type="project" value="InterPro"/>
</dbReference>
<accession>D2QZD7</accession>
<keyword evidence="9 10" id="KW-0472">Membrane</keyword>
<comment type="similarity">
    <text evidence="2">Belongs to the GSP G family.</text>
</comment>
<dbReference type="InterPro" id="IPR010054">
    <property type="entry name" value="Type2_sec_GspG"/>
</dbReference>
<dbReference type="STRING" id="530564.Psta_3671"/>
<dbReference type="Gene3D" id="3.30.700.10">
    <property type="entry name" value="Glycoprotein, Type 4 Pilin"/>
    <property type="match status" value="1"/>
</dbReference>